<dbReference type="AlphaFoldDB" id="A0AAU7CTP9"/>
<organism evidence="1">
    <name type="scientific">Singulisphaera sp. Ch08</name>
    <dbReference type="NCBI Taxonomy" id="3120278"/>
    <lineage>
        <taxon>Bacteria</taxon>
        <taxon>Pseudomonadati</taxon>
        <taxon>Planctomycetota</taxon>
        <taxon>Planctomycetia</taxon>
        <taxon>Isosphaerales</taxon>
        <taxon>Isosphaeraceae</taxon>
        <taxon>Singulisphaera</taxon>
    </lineage>
</organism>
<dbReference type="RefSeq" id="WP_406701148.1">
    <property type="nucleotide sequence ID" value="NZ_CP155447.1"/>
</dbReference>
<dbReference type="InterPro" id="IPR059226">
    <property type="entry name" value="Choice_anch_Q_dom"/>
</dbReference>
<proteinExistence type="predicted"/>
<evidence type="ECO:0000313" key="1">
    <source>
        <dbReference type="EMBL" id="XBH08315.1"/>
    </source>
</evidence>
<gene>
    <name evidence="1" type="ORF">V5E97_11410</name>
</gene>
<accession>A0AAU7CTP9</accession>
<dbReference type="EMBL" id="CP155447">
    <property type="protein sequence ID" value="XBH08315.1"/>
    <property type="molecule type" value="Genomic_DNA"/>
</dbReference>
<protein>
    <submittedName>
        <fullName evidence="1">Choice-of-anchor Q domain-containing protein</fullName>
    </submittedName>
</protein>
<dbReference type="NCBIfam" id="NF041518">
    <property type="entry name" value="choice_anch_Q"/>
    <property type="match status" value="1"/>
</dbReference>
<sequence length="161" mass="16744">MPWLGPPRDNGGPTFIHSLRPGSPALDIGSVALDFADVTTDERGDGQVDLGADQVQVPTVRAGQAFPATSLLFLQRGYSAATVQADTPDPAQGLSFAIPGITNGHGARPASDNLRIDAQGRVIVASTLGDGFVVTEKATVAGFRPRASIRSLSIVQRLLEA</sequence>
<reference evidence="1" key="1">
    <citation type="submission" date="2024-05" db="EMBL/GenBank/DDBJ databases">
        <title>Planctomycetes of the genus Singulisphaera possess chitinolytic capabilities.</title>
        <authorList>
            <person name="Ivanova A."/>
        </authorList>
    </citation>
    <scope>NUCLEOTIDE SEQUENCE</scope>
    <source>
        <strain evidence="1">Ch08T</strain>
    </source>
</reference>
<name>A0AAU7CTP9_9BACT</name>